<keyword evidence="1" id="KW-0238">DNA-binding</keyword>
<dbReference type="Gene3D" id="1.10.150.130">
    <property type="match status" value="1"/>
</dbReference>
<dbReference type="Gene3D" id="1.10.443.10">
    <property type="entry name" value="Intergrase catalytic core"/>
    <property type="match status" value="1"/>
</dbReference>
<organism evidence="5 6">
    <name type="scientific">Luteolibacter yonseiensis</name>
    <dbReference type="NCBI Taxonomy" id="1144680"/>
    <lineage>
        <taxon>Bacteria</taxon>
        <taxon>Pseudomonadati</taxon>
        <taxon>Verrucomicrobiota</taxon>
        <taxon>Verrucomicrobiia</taxon>
        <taxon>Verrucomicrobiales</taxon>
        <taxon>Verrucomicrobiaceae</taxon>
        <taxon>Luteolibacter</taxon>
    </lineage>
</organism>
<evidence type="ECO:0000256" key="2">
    <source>
        <dbReference type="ARBA" id="ARBA00023172"/>
    </source>
</evidence>
<dbReference type="AlphaFoldDB" id="A0A934V9C7"/>
<dbReference type="InterPro" id="IPR013762">
    <property type="entry name" value="Integrase-like_cat_sf"/>
</dbReference>
<dbReference type="EMBL" id="JAENIK010000004">
    <property type="protein sequence ID" value="MBK1815003.1"/>
    <property type="molecule type" value="Genomic_DNA"/>
</dbReference>
<dbReference type="GO" id="GO:0015074">
    <property type="term" value="P:DNA integration"/>
    <property type="evidence" value="ECO:0007669"/>
    <property type="project" value="InterPro"/>
</dbReference>
<dbReference type="GO" id="GO:0006310">
    <property type="term" value="P:DNA recombination"/>
    <property type="evidence" value="ECO:0007669"/>
    <property type="project" value="UniProtKB-KW"/>
</dbReference>
<gene>
    <name evidence="5" type="ORF">JIN84_05215</name>
</gene>
<evidence type="ECO:0000256" key="1">
    <source>
        <dbReference type="ARBA" id="ARBA00023125"/>
    </source>
</evidence>
<keyword evidence="2" id="KW-0233">DNA recombination</keyword>
<dbReference type="InterPro" id="IPR011010">
    <property type="entry name" value="DNA_brk_join_enz"/>
</dbReference>
<dbReference type="RefSeq" id="WP_200349949.1">
    <property type="nucleotide sequence ID" value="NZ_BAABHZ010000010.1"/>
</dbReference>
<evidence type="ECO:0000313" key="6">
    <source>
        <dbReference type="Proteomes" id="UP000600139"/>
    </source>
</evidence>
<evidence type="ECO:0000256" key="3">
    <source>
        <dbReference type="SAM" id="MobiDB-lite"/>
    </source>
</evidence>
<feature type="domain" description="Tyr recombinase" evidence="4">
    <location>
        <begin position="224"/>
        <end position="413"/>
    </location>
</feature>
<evidence type="ECO:0000259" key="4">
    <source>
        <dbReference type="PROSITE" id="PS51898"/>
    </source>
</evidence>
<reference evidence="5" key="1">
    <citation type="submission" date="2021-01" db="EMBL/GenBank/DDBJ databases">
        <title>Modified the classification status of verrucomicrobia.</title>
        <authorList>
            <person name="Feng X."/>
        </authorList>
    </citation>
    <scope>NUCLEOTIDE SEQUENCE</scope>
    <source>
        <strain evidence="5">JCM 18052</strain>
    </source>
</reference>
<evidence type="ECO:0000313" key="5">
    <source>
        <dbReference type="EMBL" id="MBK1815003.1"/>
    </source>
</evidence>
<protein>
    <recommendedName>
        <fullName evidence="4">Tyr recombinase domain-containing protein</fullName>
    </recommendedName>
</protein>
<sequence>MKNVIEAVPCKHPRYSHRVRFYGPDGKRKDRFFTNQTEAAAFAKEQAKETGKLGSDFGFVTEEERAALAYWRAFVEGVPHAPPPSLLSVLQGYGATWKASRSSVTVAAALDAYEVAKTAEGLRPMSLQGIRTRCGRFAKDFGPRVISSITTAEISDWILSLSAIRQRGPVKRKPGREGEPAQVGLLAKRNHRLAVSGLFNYAKTRGWVENNPVTDAARPKPPKVRPGILRPADVARLFDALEKESPALVPFWAVRFFSGVREAEAVRMDWSMIDLAAGEIHLPDTVTKTGNSRTLKIEPVLAAFLTPHAQTDGALVTRSAMARRYHLAKATNRLKVEDEAAKEEAVKNGEEPPRPFPSPMPANAARHSFATFHLLAFRHAGETSIQLGHGGSPELLHRHYKGISTEAEAKAFWAIRPTAKTENVTNIKTGRRTA</sequence>
<comment type="caution">
    <text evidence="5">The sequence shown here is derived from an EMBL/GenBank/DDBJ whole genome shotgun (WGS) entry which is preliminary data.</text>
</comment>
<dbReference type="PROSITE" id="PS51898">
    <property type="entry name" value="TYR_RECOMBINASE"/>
    <property type="match status" value="1"/>
</dbReference>
<dbReference type="InterPro" id="IPR002104">
    <property type="entry name" value="Integrase_catalytic"/>
</dbReference>
<name>A0A934V9C7_9BACT</name>
<feature type="region of interest" description="Disordered" evidence="3">
    <location>
        <begin position="339"/>
        <end position="363"/>
    </location>
</feature>
<feature type="compositionally biased region" description="Basic and acidic residues" evidence="3">
    <location>
        <begin position="339"/>
        <end position="353"/>
    </location>
</feature>
<dbReference type="Proteomes" id="UP000600139">
    <property type="component" value="Unassembled WGS sequence"/>
</dbReference>
<dbReference type="GO" id="GO:0003677">
    <property type="term" value="F:DNA binding"/>
    <property type="evidence" value="ECO:0007669"/>
    <property type="project" value="UniProtKB-KW"/>
</dbReference>
<proteinExistence type="predicted"/>
<dbReference type="InterPro" id="IPR010998">
    <property type="entry name" value="Integrase_recombinase_N"/>
</dbReference>
<dbReference type="SUPFAM" id="SSF56349">
    <property type="entry name" value="DNA breaking-rejoining enzymes"/>
    <property type="match status" value="1"/>
</dbReference>
<keyword evidence="6" id="KW-1185">Reference proteome</keyword>
<accession>A0A934V9C7</accession>